<dbReference type="InterPro" id="IPR054612">
    <property type="entry name" value="Phage_capsid-like_C"/>
</dbReference>
<feature type="domain" description="Phage capsid-like C-terminal" evidence="2">
    <location>
        <begin position="107"/>
        <end position="394"/>
    </location>
</feature>
<dbReference type="EMBL" id="JBKBDE010000002">
    <property type="protein sequence ID" value="MFN6550664.1"/>
    <property type="molecule type" value="Genomic_DNA"/>
</dbReference>
<reference evidence="3 4" key="1">
    <citation type="submission" date="2024-12" db="EMBL/GenBank/DDBJ databases">
        <title>The coexistence of Mycolicibacterium septicum and Mycolicibacterium nivoides in clinical samples.</title>
        <authorList>
            <person name="Wang C."/>
            <person name="Feng Y."/>
            <person name="Zong Z."/>
        </authorList>
    </citation>
    <scope>NUCLEOTIDE SEQUENCE [LARGE SCALE GENOMIC DNA]</scope>
    <source>
        <strain evidence="3 4">120310</strain>
    </source>
</reference>
<dbReference type="Proteomes" id="UP001635817">
    <property type="component" value="Unassembled WGS sequence"/>
</dbReference>
<evidence type="ECO:0000259" key="2">
    <source>
        <dbReference type="Pfam" id="PF05065"/>
    </source>
</evidence>
<organism evidence="3 4">
    <name type="scientific">Mycolicibacterium septicum</name>
    <dbReference type="NCBI Taxonomy" id="98668"/>
    <lineage>
        <taxon>Bacteria</taxon>
        <taxon>Bacillati</taxon>
        <taxon>Actinomycetota</taxon>
        <taxon>Actinomycetes</taxon>
        <taxon>Mycobacteriales</taxon>
        <taxon>Mycobacteriaceae</taxon>
        <taxon>Mycolicibacterium</taxon>
    </lineage>
</organism>
<comment type="subcellular location">
    <subcellularLocation>
        <location evidence="1">Virion</location>
    </subcellularLocation>
</comment>
<dbReference type="Gene3D" id="3.30.2400.10">
    <property type="entry name" value="Major capsid protein gp5"/>
    <property type="match status" value="1"/>
</dbReference>
<evidence type="ECO:0000313" key="4">
    <source>
        <dbReference type="Proteomes" id="UP001635817"/>
    </source>
</evidence>
<dbReference type="Pfam" id="PF05065">
    <property type="entry name" value="Phage_capsid"/>
    <property type="match status" value="1"/>
</dbReference>
<comment type="caution">
    <text evidence="3">The sequence shown here is derived from an EMBL/GenBank/DDBJ whole genome shotgun (WGS) entry which is preliminary data.</text>
</comment>
<dbReference type="Gene3D" id="3.30.2320.10">
    <property type="entry name" value="hypothetical protein PF0899 domain"/>
    <property type="match status" value="1"/>
</dbReference>
<protein>
    <submittedName>
        <fullName evidence="3">Phage major capsid protein</fullName>
    </submittedName>
</protein>
<proteinExistence type="predicted"/>
<name>A0ABW9LRQ0_9MYCO</name>
<dbReference type="NCBIfam" id="TIGR01554">
    <property type="entry name" value="major_cap_HK97"/>
    <property type="match status" value="1"/>
</dbReference>
<accession>A0ABW9LRQ0</accession>
<sequence length="399" mass="43062">MKTIEDLLTEMRAITDMAETRSLTPDEEASYEALEGELKAAQKTAEIRARQAAYEAPNASLQAAVNVATAKQDDSLERAFTDWLRTGTENSDITELRAQGTNSDAAGGYTVPETWLPKVTERLKAFGGVANVVETITTTSGEPLRWPTNDDTANVGAIAPEGNKSSGAGADLVFAEKTLGAFTYDALGAGDAPLKVSRELLQDSAYDIESIITRKLAQRIARKQAAHFVNGAGTTEPFGISTNTQTQSFASASGAQAITYADLLASKNSVDIAYRDGAVWTFNDYTMGLIEGLVDGNGRPLLNTANDGINVARARQYLLGYPVVIDNSWANFADPSTNKWGAFGNLQEGYIIRRVQDVTVFVNPYSSAATRQIEYNLWARADAVVQDPYAYRVLTNVTP</sequence>
<dbReference type="RefSeq" id="WP_409549450.1">
    <property type="nucleotide sequence ID" value="NZ_JBKBDE010000002.1"/>
</dbReference>
<gene>
    <name evidence="3" type="ORF">ACK4CP_09695</name>
</gene>
<evidence type="ECO:0000256" key="1">
    <source>
        <dbReference type="ARBA" id="ARBA00004328"/>
    </source>
</evidence>
<keyword evidence="4" id="KW-1185">Reference proteome</keyword>
<dbReference type="InterPro" id="IPR024455">
    <property type="entry name" value="Phage_capsid"/>
</dbReference>
<dbReference type="SUPFAM" id="SSF56563">
    <property type="entry name" value="Major capsid protein gp5"/>
    <property type="match status" value="1"/>
</dbReference>
<evidence type="ECO:0000313" key="3">
    <source>
        <dbReference type="EMBL" id="MFN6550664.1"/>
    </source>
</evidence>